<sequence>MHAVFQAVVFSAVSQGEGRSIHENLESYKAKVASKYIVSQISFHVVVANIRILR</sequence>
<protein>
    <submittedName>
        <fullName evidence="1">Uncharacterized protein</fullName>
    </submittedName>
</protein>
<reference evidence="1" key="1">
    <citation type="submission" date="2021-08" db="EMBL/GenBank/DDBJ databases">
        <title>WGS assembly of Ceratopteris richardii.</title>
        <authorList>
            <person name="Marchant D.B."/>
            <person name="Chen G."/>
            <person name="Jenkins J."/>
            <person name="Shu S."/>
            <person name="Leebens-Mack J."/>
            <person name="Grimwood J."/>
            <person name="Schmutz J."/>
            <person name="Soltis P."/>
            <person name="Soltis D."/>
            <person name="Chen Z.-H."/>
        </authorList>
    </citation>
    <scope>NUCLEOTIDE SEQUENCE</scope>
    <source>
        <strain evidence="1">Whitten #5841</strain>
        <tissue evidence="1">Leaf</tissue>
    </source>
</reference>
<evidence type="ECO:0000313" key="2">
    <source>
        <dbReference type="Proteomes" id="UP000825935"/>
    </source>
</evidence>
<organism evidence="1 2">
    <name type="scientific">Ceratopteris richardii</name>
    <name type="common">Triangle waterfern</name>
    <dbReference type="NCBI Taxonomy" id="49495"/>
    <lineage>
        <taxon>Eukaryota</taxon>
        <taxon>Viridiplantae</taxon>
        <taxon>Streptophyta</taxon>
        <taxon>Embryophyta</taxon>
        <taxon>Tracheophyta</taxon>
        <taxon>Polypodiopsida</taxon>
        <taxon>Polypodiidae</taxon>
        <taxon>Polypodiales</taxon>
        <taxon>Pteridineae</taxon>
        <taxon>Pteridaceae</taxon>
        <taxon>Parkerioideae</taxon>
        <taxon>Ceratopteris</taxon>
    </lineage>
</organism>
<proteinExistence type="predicted"/>
<name>A0A8T2QL55_CERRI</name>
<gene>
    <name evidence="1" type="ORF">KP509_34G049800</name>
</gene>
<evidence type="ECO:0000313" key="1">
    <source>
        <dbReference type="EMBL" id="KAH7284334.1"/>
    </source>
</evidence>
<dbReference type="AlphaFoldDB" id="A0A8T2QL55"/>
<dbReference type="Proteomes" id="UP000825935">
    <property type="component" value="Chromosome 34"/>
</dbReference>
<accession>A0A8T2QL55</accession>
<comment type="caution">
    <text evidence="1">The sequence shown here is derived from an EMBL/GenBank/DDBJ whole genome shotgun (WGS) entry which is preliminary data.</text>
</comment>
<keyword evidence="2" id="KW-1185">Reference proteome</keyword>
<dbReference type="EMBL" id="CM035439">
    <property type="protein sequence ID" value="KAH7284334.1"/>
    <property type="molecule type" value="Genomic_DNA"/>
</dbReference>